<protein>
    <submittedName>
        <fullName evidence="2">Uncharacterized protein</fullName>
    </submittedName>
</protein>
<sequence>MRFKGQNEDAASNSVVVSERSKEKKRKKKNKIKNEKLRTRTAAKRVTRTAGVNWFYQSATAERLDRRGGMRGMRSRESEDAAPGGRHLIGRSEFYGRRGKFLIVLRGPLRGIKPRRQEHIQRTEEPVKFTVEKKRFSTRNFGYELDRVR</sequence>
<evidence type="ECO:0000256" key="1">
    <source>
        <dbReference type="SAM" id="MobiDB-lite"/>
    </source>
</evidence>
<accession>A0AAW2EN73</accession>
<dbReference type="EMBL" id="JADYXP020000020">
    <property type="protein sequence ID" value="KAL0104228.1"/>
    <property type="molecule type" value="Genomic_DNA"/>
</dbReference>
<organism evidence="2 3">
    <name type="scientific">Cardiocondyla obscurior</name>
    <dbReference type="NCBI Taxonomy" id="286306"/>
    <lineage>
        <taxon>Eukaryota</taxon>
        <taxon>Metazoa</taxon>
        <taxon>Ecdysozoa</taxon>
        <taxon>Arthropoda</taxon>
        <taxon>Hexapoda</taxon>
        <taxon>Insecta</taxon>
        <taxon>Pterygota</taxon>
        <taxon>Neoptera</taxon>
        <taxon>Endopterygota</taxon>
        <taxon>Hymenoptera</taxon>
        <taxon>Apocrita</taxon>
        <taxon>Aculeata</taxon>
        <taxon>Formicoidea</taxon>
        <taxon>Formicidae</taxon>
        <taxon>Myrmicinae</taxon>
        <taxon>Cardiocondyla</taxon>
    </lineage>
</organism>
<dbReference type="Proteomes" id="UP001430953">
    <property type="component" value="Unassembled WGS sequence"/>
</dbReference>
<feature type="region of interest" description="Disordered" evidence="1">
    <location>
        <begin position="65"/>
        <end position="88"/>
    </location>
</feature>
<name>A0AAW2EN73_9HYME</name>
<dbReference type="AlphaFoldDB" id="A0AAW2EN73"/>
<comment type="caution">
    <text evidence="2">The sequence shown here is derived from an EMBL/GenBank/DDBJ whole genome shotgun (WGS) entry which is preliminary data.</text>
</comment>
<keyword evidence="3" id="KW-1185">Reference proteome</keyword>
<evidence type="ECO:0000313" key="3">
    <source>
        <dbReference type="Proteomes" id="UP001430953"/>
    </source>
</evidence>
<proteinExistence type="predicted"/>
<feature type="region of interest" description="Disordered" evidence="1">
    <location>
        <begin position="1"/>
        <end position="43"/>
    </location>
</feature>
<evidence type="ECO:0000313" key="2">
    <source>
        <dbReference type="EMBL" id="KAL0104228.1"/>
    </source>
</evidence>
<reference evidence="2 3" key="1">
    <citation type="submission" date="2023-03" db="EMBL/GenBank/DDBJ databases">
        <title>High recombination rates correlate with genetic variation in Cardiocondyla obscurior ants.</title>
        <authorList>
            <person name="Errbii M."/>
        </authorList>
    </citation>
    <scope>NUCLEOTIDE SEQUENCE [LARGE SCALE GENOMIC DNA]</scope>
    <source>
        <strain evidence="2">Alpha-2009</strain>
        <tissue evidence="2">Whole body</tissue>
    </source>
</reference>
<gene>
    <name evidence="2" type="ORF">PUN28_017146</name>
</gene>
<feature type="compositionally biased region" description="Basic and acidic residues" evidence="1">
    <location>
        <begin position="65"/>
        <end position="79"/>
    </location>
</feature>